<organism evidence="3 4">
    <name type="scientific">Vigna mungo</name>
    <name type="common">Black gram</name>
    <name type="synonym">Phaseolus mungo</name>
    <dbReference type="NCBI Taxonomy" id="3915"/>
    <lineage>
        <taxon>Eukaryota</taxon>
        <taxon>Viridiplantae</taxon>
        <taxon>Streptophyta</taxon>
        <taxon>Embryophyta</taxon>
        <taxon>Tracheophyta</taxon>
        <taxon>Spermatophyta</taxon>
        <taxon>Magnoliopsida</taxon>
        <taxon>eudicotyledons</taxon>
        <taxon>Gunneridae</taxon>
        <taxon>Pentapetalae</taxon>
        <taxon>rosids</taxon>
        <taxon>fabids</taxon>
        <taxon>Fabales</taxon>
        <taxon>Fabaceae</taxon>
        <taxon>Papilionoideae</taxon>
        <taxon>50 kb inversion clade</taxon>
        <taxon>NPAAA clade</taxon>
        <taxon>indigoferoid/millettioid clade</taxon>
        <taxon>Phaseoleae</taxon>
        <taxon>Vigna</taxon>
    </lineage>
</organism>
<name>A0AAQ3PBH5_VIGMU</name>
<keyword evidence="4" id="KW-1185">Reference proteome</keyword>
<sequence length="339" mass="38754">MASSSNPKRVKTVGHKQDKGKKKQRSFTYNFFSQLHLEHFEVVHNRRLIMERKVEEVYPEAEAFGDEIMRRKWSQILTYPASASITIVHEFYANAHRFSVDEEPFLGYVRRGKRILFDSATINSFLGIEWPEGIASCEYVVAKANNFQDIDFDDVERVLCAPGGRFQRNSRGVPLHVKRSILTPLCQYWVALLHANISPCSHVSDLVTSRAILLYYILQGRQINLGQFIAQEIFDCAQSTNPKAPLGHLSLVVHLCTLVGVFTTVDPFERPRKTINRAYFRQYCVVDEAALPIPDPHPPRPRQPRRDAQQAPPVQLDQSAPQDPFAMAEIRQMLQHLGS</sequence>
<dbReference type="InterPro" id="IPR046796">
    <property type="entry name" value="Transposase_32_dom"/>
</dbReference>
<dbReference type="AlphaFoldDB" id="A0AAQ3PBH5"/>
<proteinExistence type="predicted"/>
<accession>A0AAQ3PBH5</accession>
<reference evidence="3 4" key="1">
    <citation type="journal article" date="2023" name="Life. Sci Alliance">
        <title>Evolutionary insights into 3D genome organization and epigenetic landscape of Vigna mungo.</title>
        <authorList>
            <person name="Junaid A."/>
            <person name="Singh B."/>
            <person name="Bhatia S."/>
        </authorList>
    </citation>
    <scope>NUCLEOTIDE SEQUENCE [LARGE SCALE GENOMIC DNA]</scope>
    <source>
        <strain evidence="3">Urdbean</strain>
    </source>
</reference>
<protein>
    <recommendedName>
        <fullName evidence="2">Putative plant transposon protein domain-containing protein</fullName>
    </recommendedName>
</protein>
<dbReference type="Proteomes" id="UP001374535">
    <property type="component" value="Chromosome 1"/>
</dbReference>
<feature type="domain" description="Putative plant transposon protein" evidence="2">
    <location>
        <begin position="70"/>
        <end position="261"/>
    </location>
</feature>
<evidence type="ECO:0000313" key="3">
    <source>
        <dbReference type="EMBL" id="WVZ24582.1"/>
    </source>
</evidence>
<dbReference type="Pfam" id="PF20167">
    <property type="entry name" value="Transposase_32"/>
    <property type="match status" value="1"/>
</dbReference>
<dbReference type="EMBL" id="CP144700">
    <property type="protein sequence ID" value="WVZ24582.1"/>
    <property type="molecule type" value="Genomic_DNA"/>
</dbReference>
<feature type="compositionally biased region" description="Basic residues" evidence="1">
    <location>
        <begin position="8"/>
        <end position="24"/>
    </location>
</feature>
<evidence type="ECO:0000256" key="1">
    <source>
        <dbReference type="SAM" id="MobiDB-lite"/>
    </source>
</evidence>
<feature type="region of interest" description="Disordered" evidence="1">
    <location>
        <begin position="291"/>
        <end position="322"/>
    </location>
</feature>
<gene>
    <name evidence="3" type="ORF">V8G54_003126</name>
</gene>
<evidence type="ECO:0000313" key="4">
    <source>
        <dbReference type="Proteomes" id="UP001374535"/>
    </source>
</evidence>
<feature type="region of interest" description="Disordered" evidence="1">
    <location>
        <begin position="1"/>
        <end position="24"/>
    </location>
</feature>
<evidence type="ECO:0000259" key="2">
    <source>
        <dbReference type="Pfam" id="PF20167"/>
    </source>
</evidence>